<dbReference type="AlphaFoldDB" id="A0A5D3C772"/>
<evidence type="ECO:0000313" key="1">
    <source>
        <dbReference type="EMBL" id="TYK06186.1"/>
    </source>
</evidence>
<gene>
    <name evidence="1" type="ORF">E5676_scaffold287G00430</name>
</gene>
<evidence type="ECO:0000313" key="2">
    <source>
        <dbReference type="Proteomes" id="UP000321947"/>
    </source>
</evidence>
<organism evidence="1 2">
    <name type="scientific">Cucumis melo var. makuwa</name>
    <name type="common">Oriental melon</name>
    <dbReference type="NCBI Taxonomy" id="1194695"/>
    <lineage>
        <taxon>Eukaryota</taxon>
        <taxon>Viridiplantae</taxon>
        <taxon>Streptophyta</taxon>
        <taxon>Embryophyta</taxon>
        <taxon>Tracheophyta</taxon>
        <taxon>Spermatophyta</taxon>
        <taxon>Magnoliopsida</taxon>
        <taxon>eudicotyledons</taxon>
        <taxon>Gunneridae</taxon>
        <taxon>Pentapetalae</taxon>
        <taxon>rosids</taxon>
        <taxon>fabids</taxon>
        <taxon>Cucurbitales</taxon>
        <taxon>Cucurbitaceae</taxon>
        <taxon>Benincaseae</taxon>
        <taxon>Cucumis</taxon>
    </lineage>
</organism>
<comment type="caution">
    <text evidence="1">The sequence shown here is derived from an EMBL/GenBank/DDBJ whole genome shotgun (WGS) entry which is preliminary data.</text>
</comment>
<dbReference type="Proteomes" id="UP000321947">
    <property type="component" value="Unassembled WGS sequence"/>
</dbReference>
<sequence length="178" mass="19950">MRLQTEKQQLLLLESNAKERSMMSEQLTESTICDSSTTKAKQLPIAISEQTEISKKAEMKRNPKTMKMLEIETSLRRSKCQYSMEKIMIRGYFAPKGISISINLPTKETAHHGVILGLGTAIQGKGICEALQICIKGDPSLTKAQVSLKSMIKSWEELDEGFLIECRAIEVDNVVKLM</sequence>
<dbReference type="EMBL" id="SSTD01013634">
    <property type="protein sequence ID" value="TYK06186.1"/>
    <property type="molecule type" value="Genomic_DNA"/>
</dbReference>
<proteinExistence type="predicted"/>
<accession>A0A5D3C772</accession>
<name>A0A5D3C772_CUCMM</name>
<reference evidence="1 2" key="1">
    <citation type="submission" date="2019-08" db="EMBL/GenBank/DDBJ databases">
        <title>Draft genome sequences of two oriental melons (Cucumis melo L. var makuwa).</title>
        <authorList>
            <person name="Kwon S.-Y."/>
        </authorList>
    </citation>
    <scope>NUCLEOTIDE SEQUENCE [LARGE SCALE GENOMIC DNA]</scope>
    <source>
        <strain evidence="2">cv. Chang Bougi</strain>
        <tissue evidence="1">Leaf</tissue>
    </source>
</reference>
<protein>
    <submittedName>
        <fullName evidence="1">Ty3-gypsy retroelement transposase</fullName>
    </submittedName>
</protein>